<sequence>MVFRESELRLHFFGSSFYPSSSTSWTLENLSILHIDRGSPLQSQSREAETDRRAGEGLMQGENNIDVEVKEENEVVTDNIEGLITAAAARFLQSLWR</sequence>
<organism evidence="2 3">
    <name type="scientific">Linum trigynum</name>
    <dbReference type="NCBI Taxonomy" id="586398"/>
    <lineage>
        <taxon>Eukaryota</taxon>
        <taxon>Viridiplantae</taxon>
        <taxon>Streptophyta</taxon>
        <taxon>Embryophyta</taxon>
        <taxon>Tracheophyta</taxon>
        <taxon>Spermatophyta</taxon>
        <taxon>Magnoliopsida</taxon>
        <taxon>eudicotyledons</taxon>
        <taxon>Gunneridae</taxon>
        <taxon>Pentapetalae</taxon>
        <taxon>rosids</taxon>
        <taxon>fabids</taxon>
        <taxon>Malpighiales</taxon>
        <taxon>Linaceae</taxon>
        <taxon>Linum</taxon>
    </lineage>
</organism>
<dbReference type="AlphaFoldDB" id="A0AAV2E633"/>
<dbReference type="EMBL" id="OZ034817">
    <property type="protein sequence ID" value="CAL1381366.1"/>
    <property type="molecule type" value="Genomic_DNA"/>
</dbReference>
<feature type="region of interest" description="Disordered" evidence="1">
    <location>
        <begin position="39"/>
        <end position="59"/>
    </location>
</feature>
<accession>A0AAV2E633</accession>
<reference evidence="2 3" key="1">
    <citation type="submission" date="2024-04" db="EMBL/GenBank/DDBJ databases">
        <authorList>
            <person name="Fracassetti M."/>
        </authorList>
    </citation>
    <scope>NUCLEOTIDE SEQUENCE [LARGE SCALE GENOMIC DNA]</scope>
</reference>
<dbReference type="Proteomes" id="UP001497516">
    <property type="component" value="Chromosome 4"/>
</dbReference>
<feature type="compositionally biased region" description="Basic and acidic residues" evidence="1">
    <location>
        <begin position="46"/>
        <end position="55"/>
    </location>
</feature>
<evidence type="ECO:0000313" key="2">
    <source>
        <dbReference type="EMBL" id="CAL1381366.1"/>
    </source>
</evidence>
<protein>
    <submittedName>
        <fullName evidence="2">Uncharacterized protein</fullName>
    </submittedName>
</protein>
<keyword evidence="3" id="KW-1185">Reference proteome</keyword>
<evidence type="ECO:0000313" key="3">
    <source>
        <dbReference type="Proteomes" id="UP001497516"/>
    </source>
</evidence>
<name>A0AAV2E633_9ROSI</name>
<gene>
    <name evidence="2" type="ORF">LTRI10_LOCUS22748</name>
</gene>
<proteinExistence type="predicted"/>
<evidence type="ECO:0000256" key="1">
    <source>
        <dbReference type="SAM" id="MobiDB-lite"/>
    </source>
</evidence>